<dbReference type="InterPro" id="IPR007219">
    <property type="entry name" value="XnlR_reg_dom"/>
</dbReference>
<dbReference type="AlphaFoldDB" id="A0AAN6MMV0"/>
<keyword evidence="2" id="KW-0805">Transcription regulation</keyword>
<evidence type="ECO:0000259" key="6">
    <source>
        <dbReference type="PROSITE" id="PS50048"/>
    </source>
</evidence>
<dbReference type="Gene3D" id="4.10.240.10">
    <property type="entry name" value="Zn(2)-C6 fungal-type DNA-binding domain"/>
    <property type="match status" value="1"/>
</dbReference>
<dbReference type="Pfam" id="PF00172">
    <property type="entry name" value="Zn_clus"/>
    <property type="match status" value="1"/>
</dbReference>
<keyword evidence="8" id="KW-1185">Reference proteome</keyword>
<name>A0AAN6MMV0_9PEZI</name>
<keyword evidence="3" id="KW-0804">Transcription</keyword>
<dbReference type="InterPro" id="IPR036864">
    <property type="entry name" value="Zn2-C6_fun-type_DNA-bd_sf"/>
</dbReference>
<dbReference type="GO" id="GO:0003677">
    <property type="term" value="F:DNA binding"/>
    <property type="evidence" value="ECO:0007669"/>
    <property type="project" value="InterPro"/>
</dbReference>
<dbReference type="SUPFAM" id="SSF57701">
    <property type="entry name" value="Zn2/Cys6 DNA-binding domain"/>
    <property type="match status" value="1"/>
</dbReference>
<keyword evidence="4" id="KW-0539">Nucleus</keyword>
<dbReference type="SMART" id="SM00906">
    <property type="entry name" value="Fungal_trans"/>
    <property type="match status" value="1"/>
</dbReference>
<evidence type="ECO:0000256" key="5">
    <source>
        <dbReference type="SAM" id="MobiDB-lite"/>
    </source>
</evidence>
<evidence type="ECO:0000313" key="8">
    <source>
        <dbReference type="Proteomes" id="UP001303889"/>
    </source>
</evidence>
<reference evidence="7" key="2">
    <citation type="submission" date="2023-05" db="EMBL/GenBank/DDBJ databases">
        <authorList>
            <consortium name="Lawrence Berkeley National Laboratory"/>
            <person name="Steindorff A."/>
            <person name="Hensen N."/>
            <person name="Bonometti L."/>
            <person name="Westerberg I."/>
            <person name="Brannstrom I.O."/>
            <person name="Guillou S."/>
            <person name="Cros-Aarteil S."/>
            <person name="Calhoun S."/>
            <person name="Haridas S."/>
            <person name="Kuo A."/>
            <person name="Mondo S."/>
            <person name="Pangilinan J."/>
            <person name="Riley R."/>
            <person name="Labutti K."/>
            <person name="Andreopoulos B."/>
            <person name="Lipzen A."/>
            <person name="Chen C."/>
            <person name="Yanf M."/>
            <person name="Daum C."/>
            <person name="Ng V."/>
            <person name="Clum A."/>
            <person name="Ohm R."/>
            <person name="Martin F."/>
            <person name="Silar P."/>
            <person name="Natvig D."/>
            <person name="Lalanne C."/>
            <person name="Gautier V."/>
            <person name="Ament-Velasquez S.L."/>
            <person name="Kruys A."/>
            <person name="Hutchinson M.I."/>
            <person name="Powell A.J."/>
            <person name="Barry K."/>
            <person name="Miller A.N."/>
            <person name="Grigoriev I.V."/>
            <person name="Debuchy R."/>
            <person name="Gladieux P."/>
            <person name="Thoren M.H."/>
            <person name="Johannesson H."/>
        </authorList>
    </citation>
    <scope>NUCLEOTIDE SEQUENCE</scope>
    <source>
        <strain evidence="7">CBS 103.79</strain>
    </source>
</reference>
<dbReference type="CDD" id="cd12148">
    <property type="entry name" value="fungal_TF_MHR"/>
    <property type="match status" value="1"/>
</dbReference>
<dbReference type="GO" id="GO:0008270">
    <property type="term" value="F:zinc ion binding"/>
    <property type="evidence" value="ECO:0007669"/>
    <property type="project" value="InterPro"/>
</dbReference>
<dbReference type="Proteomes" id="UP001303889">
    <property type="component" value="Unassembled WGS sequence"/>
</dbReference>
<reference evidence="7" key="1">
    <citation type="journal article" date="2023" name="Mol. Phylogenet. Evol.">
        <title>Genome-scale phylogeny and comparative genomics of the fungal order Sordariales.</title>
        <authorList>
            <person name="Hensen N."/>
            <person name="Bonometti L."/>
            <person name="Westerberg I."/>
            <person name="Brannstrom I.O."/>
            <person name="Guillou S."/>
            <person name="Cros-Aarteil S."/>
            <person name="Calhoun S."/>
            <person name="Haridas S."/>
            <person name="Kuo A."/>
            <person name="Mondo S."/>
            <person name="Pangilinan J."/>
            <person name="Riley R."/>
            <person name="LaButti K."/>
            <person name="Andreopoulos B."/>
            <person name="Lipzen A."/>
            <person name="Chen C."/>
            <person name="Yan M."/>
            <person name="Daum C."/>
            <person name="Ng V."/>
            <person name="Clum A."/>
            <person name="Steindorff A."/>
            <person name="Ohm R.A."/>
            <person name="Martin F."/>
            <person name="Silar P."/>
            <person name="Natvig D.O."/>
            <person name="Lalanne C."/>
            <person name="Gautier V."/>
            <person name="Ament-Velasquez S.L."/>
            <person name="Kruys A."/>
            <person name="Hutchinson M.I."/>
            <person name="Powell A.J."/>
            <person name="Barry K."/>
            <person name="Miller A.N."/>
            <person name="Grigoriev I.V."/>
            <person name="Debuchy R."/>
            <person name="Gladieux P."/>
            <person name="Hiltunen Thoren M."/>
            <person name="Johannesson H."/>
        </authorList>
    </citation>
    <scope>NUCLEOTIDE SEQUENCE</scope>
    <source>
        <strain evidence="7">CBS 103.79</strain>
    </source>
</reference>
<dbReference type="InterPro" id="IPR001138">
    <property type="entry name" value="Zn2Cys6_DnaBD"/>
</dbReference>
<dbReference type="Pfam" id="PF04082">
    <property type="entry name" value="Fungal_trans"/>
    <property type="match status" value="1"/>
</dbReference>
<keyword evidence="1" id="KW-0479">Metal-binding</keyword>
<dbReference type="CDD" id="cd00067">
    <property type="entry name" value="GAL4"/>
    <property type="match status" value="1"/>
</dbReference>
<evidence type="ECO:0000256" key="2">
    <source>
        <dbReference type="ARBA" id="ARBA00023015"/>
    </source>
</evidence>
<dbReference type="GO" id="GO:0000981">
    <property type="term" value="F:DNA-binding transcription factor activity, RNA polymerase II-specific"/>
    <property type="evidence" value="ECO:0007669"/>
    <property type="project" value="InterPro"/>
</dbReference>
<sequence length="677" mass="73173">MAGTYSLAPEFRGGGDQPERPRKRLRKGTRSCWECKRRKVRCMFAGAADVNCQGCRRRGTACISQDLPDDPGPSGHASNTVGLEERLGRVEALVEHLAAQLVKEGIPEEIEGLLLRDRLGKSTSSTLGIPGPPLSPRPLILLTAITCVQDTSVAVKFRDLSQRLIEAWPSQHDLDILLDLPVGNSGLVLNKACCVSPSQPATPRDMLQLPPPGSHPVLIGGKLLLLGIFLQGLGSGTASAEGLSSGCRDIMSRAVEAAGLVTTHDELASSLEGIECIMMESMYHDMAGNARGAWVTIRRAMTMAQMIGLHRGSDTNLSSLNREQVWFRLVQTDRYISLLLGLPQGSSDNIFATPTALDNLTPIEKMRRLDCLAAGRILQLTTSERTNPATTHSIDVLLQRASAQMPPRWWLAPNLTPSSPASTSSLLDQFTHFNLLFRLHLPYLLHLTPFSHTTATTSKIICLAAIRELLTRFLALDTLSDSPQQLCRGMARFAYTAAAALCIAHLAAAADDSLTFLAHQRQGDLGLVERIVDCLELDEEEGRMAGVLRALVGMVGEERDDGIGCYGWSLTTSLGAGDEGVEIGRVEDRGRVVRVWIPHFGVVEVRRENVSQVCGGVEGQGAADAPELPMAGSDVDDWGLLGGMDDVAFEDVIRGFEEPGGMAAQDQWVGWSDRGPS</sequence>
<evidence type="ECO:0000256" key="3">
    <source>
        <dbReference type="ARBA" id="ARBA00023163"/>
    </source>
</evidence>
<evidence type="ECO:0000256" key="4">
    <source>
        <dbReference type="ARBA" id="ARBA00023242"/>
    </source>
</evidence>
<protein>
    <recommendedName>
        <fullName evidence="6">Zn(2)-C6 fungal-type domain-containing protein</fullName>
    </recommendedName>
</protein>
<organism evidence="7 8">
    <name type="scientific">Staphylotrichum tortipilum</name>
    <dbReference type="NCBI Taxonomy" id="2831512"/>
    <lineage>
        <taxon>Eukaryota</taxon>
        <taxon>Fungi</taxon>
        <taxon>Dikarya</taxon>
        <taxon>Ascomycota</taxon>
        <taxon>Pezizomycotina</taxon>
        <taxon>Sordariomycetes</taxon>
        <taxon>Sordariomycetidae</taxon>
        <taxon>Sordariales</taxon>
        <taxon>Chaetomiaceae</taxon>
        <taxon>Staphylotrichum</taxon>
    </lineage>
</organism>
<feature type="domain" description="Zn(2)-C6 fungal-type" evidence="6">
    <location>
        <begin position="31"/>
        <end position="64"/>
    </location>
</feature>
<comment type="caution">
    <text evidence="7">The sequence shown here is derived from an EMBL/GenBank/DDBJ whole genome shotgun (WGS) entry which is preliminary data.</text>
</comment>
<dbReference type="PROSITE" id="PS50048">
    <property type="entry name" value="ZN2_CY6_FUNGAL_2"/>
    <property type="match status" value="1"/>
</dbReference>
<gene>
    <name evidence="7" type="ORF">C8A05DRAFT_14502</name>
</gene>
<evidence type="ECO:0000256" key="1">
    <source>
        <dbReference type="ARBA" id="ARBA00022723"/>
    </source>
</evidence>
<dbReference type="PROSITE" id="PS00463">
    <property type="entry name" value="ZN2_CY6_FUNGAL_1"/>
    <property type="match status" value="1"/>
</dbReference>
<dbReference type="PANTHER" id="PTHR47840">
    <property type="entry name" value="ZN(II)2CYS6 TRANSCRIPTION FACTOR (EUROFUNG)-RELATED"/>
    <property type="match status" value="1"/>
</dbReference>
<feature type="region of interest" description="Disordered" evidence="5">
    <location>
        <begin position="1"/>
        <end position="23"/>
    </location>
</feature>
<evidence type="ECO:0000313" key="7">
    <source>
        <dbReference type="EMBL" id="KAK3903549.1"/>
    </source>
</evidence>
<proteinExistence type="predicted"/>
<dbReference type="GO" id="GO:0006351">
    <property type="term" value="P:DNA-templated transcription"/>
    <property type="evidence" value="ECO:0007669"/>
    <property type="project" value="InterPro"/>
</dbReference>
<dbReference type="PANTHER" id="PTHR47840:SF1">
    <property type="entry name" value="ZN(II)2CYS6 TRANSCRIPTION FACTOR (EUROFUNG)"/>
    <property type="match status" value="1"/>
</dbReference>
<dbReference type="SMART" id="SM00066">
    <property type="entry name" value="GAL4"/>
    <property type="match status" value="1"/>
</dbReference>
<dbReference type="EMBL" id="MU855442">
    <property type="protein sequence ID" value="KAK3903549.1"/>
    <property type="molecule type" value="Genomic_DNA"/>
</dbReference>
<accession>A0AAN6MMV0</accession>